<dbReference type="InterPro" id="IPR013325">
    <property type="entry name" value="RNA_pol_sigma_r2"/>
</dbReference>
<organism evidence="1 2">
    <name type="scientific">Candidatus Hakubella thermalkaliphila</name>
    <dbReference type="NCBI Taxonomy" id="2754717"/>
    <lineage>
        <taxon>Bacteria</taxon>
        <taxon>Bacillati</taxon>
        <taxon>Actinomycetota</taxon>
        <taxon>Actinomycetota incertae sedis</taxon>
        <taxon>Candidatus Hakubellales</taxon>
        <taxon>Candidatus Hakubellaceae</taxon>
        <taxon>Candidatus Hakubella</taxon>
    </lineage>
</organism>
<dbReference type="Gene3D" id="1.10.10.10">
    <property type="entry name" value="Winged helix-like DNA-binding domain superfamily/Winged helix DNA-binding domain"/>
    <property type="match status" value="1"/>
</dbReference>
<dbReference type="InterPro" id="IPR039425">
    <property type="entry name" value="RNA_pol_sigma-70-like"/>
</dbReference>
<accession>A0A6V8PBM2</accession>
<reference evidence="1 2" key="1">
    <citation type="journal article" date="2020" name="Front. Microbiol.">
        <title>Single-cell genomics of novel Actinobacteria with the Wood-Ljungdahl pathway discovered in a serpentinizing system.</title>
        <authorList>
            <person name="Merino N."/>
            <person name="Kawai M."/>
            <person name="Boyd E.S."/>
            <person name="Colman D.R."/>
            <person name="McGlynn S.E."/>
            <person name="Nealson K.H."/>
            <person name="Kurokawa K."/>
            <person name="Hongoh Y."/>
        </authorList>
    </citation>
    <scope>NUCLEOTIDE SEQUENCE [LARGE SCALE GENOMIC DNA]</scope>
    <source>
        <strain evidence="1 2">S34</strain>
    </source>
</reference>
<sequence>MDGEEKELVARARHNPEAFGRLYDQNYRAILNYILRRTGDVELAQDITAETFVKALSNMGRFQWQGISFSAWLYRIATNEIARYFRKGAYQTVSMEYLREEQGFEPVSPHELEEELIAAEEELARHQEFLACQKKISQLPLKYQEVITLRFFAGKQLKEIGEILGKPEGTVKSLLHRGLRKLKDEMSKKS</sequence>
<dbReference type="InterPro" id="IPR007627">
    <property type="entry name" value="RNA_pol_sigma70_r2"/>
</dbReference>
<dbReference type="NCBIfam" id="TIGR02937">
    <property type="entry name" value="sigma70-ECF"/>
    <property type="match status" value="1"/>
</dbReference>
<gene>
    <name evidence="1" type="ORF">HKBW3S34_01009</name>
</gene>
<dbReference type="GO" id="GO:0016987">
    <property type="term" value="F:sigma factor activity"/>
    <property type="evidence" value="ECO:0007669"/>
    <property type="project" value="UniProtKB-KW"/>
</dbReference>
<dbReference type="InterPro" id="IPR036388">
    <property type="entry name" value="WH-like_DNA-bd_sf"/>
</dbReference>
<dbReference type="Proteomes" id="UP000588083">
    <property type="component" value="Unassembled WGS sequence"/>
</dbReference>
<dbReference type="PANTHER" id="PTHR43133">
    <property type="entry name" value="RNA POLYMERASE ECF-TYPE SIGMA FACTO"/>
    <property type="match status" value="1"/>
</dbReference>
<dbReference type="InterPro" id="IPR013249">
    <property type="entry name" value="RNA_pol_sigma70_r4_t2"/>
</dbReference>
<dbReference type="PANTHER" id="PTHR43133:SF57">
    <property type="entry name" value="RNA POLYMERASE SIGMA-70 FACTOR"/>
    <property type="match status" value="1"/>
</dbReference>
<dbReference type="InterPro" id="IPR014284">
    <property type="entry name" value="RNA_pol_sigma-70_dom"/>
</dbReference>
<keyword evidence="2" id="KW-1185">Reference proteome</keyword>
<dbReference type="Pfam" id="PF04542">
    <property type="entry name" value="Sigma70_r2"/>
    <property type="match status" value="1"/>
</dbReference>
<dbReference type="CDD" id="cd06171">
    <property type="entry name" value="Sigma70_r4"/>
    <property type="match status" value="1"/>
</dbReference>
<protein>
    <submittedName>
        <fullName evidence="1">RNA polymerase sigma-70 factor, ECF subfamily</fullName>
    </submittedName>
</protein>
<proteinExistence type="predicted"/>
<dbReference type="SUPFAM" id="SSF88659">
    <property type="entry name" value="Sigma3 and sigma4 domains of RNA polymerase sigma factors"/>
    <property type="match status" value="1"/>
</dbReference>
<name>A0A6V8PBM2_9ACTN</name>
<dbReference type="InterPro" id="IPR013324">
    <property type="entry name" value="RNA_pol_sigma_r3/r4-like"/>
</dbReference>
<comment type="caution">
    <text evidence="1">The sequence shown here is derived from an EMBL/GenBank/DDBJ whole genome shotgun (WGS) entry which is preliminary data.</text>
</comment>
<dbReference type="GO" id="GO:0003677">
    <property type="term" value="F:DNA binding"/>
    <property type="evidence" value="ECO:0007669"/>
    <property type="project" value="InterPro"/>
</dbReference>
<evidence type="ECO:0000313" key="2">
    <source>
        <dbReference type="Proteomes" id="UP000588083"/>
    </source>
</evidence>
<evidence type="ECO:0000313" key="1">
    <source>
        <dbReference type="EMBL" id="GFP30089.1"/>
    </source>
</evidence>
<dbReference type="SUPFAM" id="SSF88946">
    <property type="entry name" value="Sigma2 domain of RNA polymerase sigma factors"/>
    <property type="match status" value="1"/>
</dbReference>
<dbReference type="Gene3D" id="1.10.1740.10">
    <property type="match status" value="1"/>
</dbReference>
<dbReference type="GO" id="GO:0006352">
    <property type="term" value="P:DNA-templated transcription initiation"/>
    <property type="evidence" value="ECO:0007669"/>
    <property type="project" value="InterPro"/>
</dbReference>
<dbReference type="EMBL" id="BLRZ01000041">
    <property type="protein sequence ID" value="GFP30089.1"/>
    <property type="molecule type" value="Genomic_DNA"/>
</dbReference>
<dbReference type="Pfam" id="PF08281">
    <property type="entry name" value="Sigma70_r4_2"/>
    <property type="match status" value="1"/>
</dbReference>